<feature type="chain" id="PRO_5014922395" description="UPF0173 metal-dependent hydrolase CVT23_03480" evidence="3">
    <location>
        <begin position="24"/>
        <end position="267"/>
    </location>
</feature>
<dbReference type="PANTHER" id="PTHR43546">
    <property type="entry name" value="UPF0173 METAL-DEPENDENT HYDROLASE MJ1163-RELATED"/>
    <property type="match status" value="1"/>
</dbReference>
<dbReference type="GO" id="GO:0016787">
    <property type="term" value="F:hydrolase activity"/>
    <property type="evidence" value="ECO:0007669"/>
    <property type="project" value="UniProtKB-UniRule"/>
</dbReference>
<name>A0A2M9G5D9_9PROT</name>
<keyword evidence="3" id="KW-0732">Signal</keyword>
<dbReference type="SUPFAM" id="SSF56281">
    <property type="entry name" value="Metallo-hydrolase/oxidoreductase"/>
    <property type="match status" value="1"/>
</dbReference>
<evidence type="ECO:0000256" key="1">
    <source>
        <dbReference type="ARBA" id="ARBA00022801"/>
    </source>
</evidence>
<keyword evidence="1 2" id="KW-0378">Hydrolase</keyword>
<feature type="signal peptide" evidence="3">
    <location>
        <begin position="1"/>
        <end position="23"/>
    </location>
</feature>
<proteinExistence type="inferred from homology"/>
<keyword evidence="6" id="KW-1185">Reference proteome</keyword>
<dbReference type="InterPro" id="IPR036866">
    <property type="entry name" value="RibonucZ/Hydroxyglut_hydro"/>
</dbReference>
<sequence length="267" mass="28905">MLRRVIRFAAALAVGATLATAAAAEGVGVHWYGQSAFKITTPGGKVILIDPFISKNPKTPEDQKDLSKLGQVDLILVTHGHGDHVGDTFEIAKMTGAKVAMNADMGSTYNSLKVMDPKNLIRFNKSGRIAPIGKDIVITMTRAEHSSTVGFDGKVFPGGEPAGYIIRLENGYKIYHAGDTGVFGDMRFISSYYRPDLALLPIGGHFTMGPAHAAYALRNLMKEIPRVMPMHYGTFPPLKGTPEQLVKALGDHPVEVIVMQPGESREF</sequence>
<comment type="similarity">
    <text evidence="2">Belongs to the UPF0173 family.</text>
</comment>
<dbReference type="HAMAP" id="MF_00457">
    <property type="entry name" value="UPF0173"/>
    <property type="match status" value="1"/>
</dbReference>
<reference evidence="5 6" key="1">
    <citation type="submission" date="2017-11" db="EMBL/GenBank/DDBJ databases">
        <title>Draft genome sequence of Rhizobiales bacterium SY3-13.</title>
        <authorList>
            <person name="Sun C."/>
        </authorList>
    </citation>
    <scope>NUCLEOTIDE SEQUENCE [LARGE SCALE GENOMIC DNA]</scope>
    <source>
        <strain evidence="5 6">SY3-13</strain>
    </source>
</reference>
<evidence type="ECO:0000256" key="3">
    <source>
        <dbReference type="SAM" id="SignalP"/>
    </source>
</evidence>
<dbReference type="RefSeq" id="WP_109792594.1">
    <property type="nucleotide sequence ID" value="NZ_PHIG01000011.1"/>
</dbReference>
<dbReference type="Pfam" id="PF12706">
    <property type="entry name" value="Lactamase_B_2"/>
    <property type="match status" value="1"/>
</dbReference>
<dbReference type="PANTHER" id="PTHR43546:SF3">
    <property type="entry name" value="UPF0173 METAL-DEPENDENT HYDROLASE MJ1163"/>
    <property type="match status" value="1"/>
</dbReference>
<dbReference type="EMBL" id="PHIG01000011">
    <property type="protein sequence ID" value="PJK30937.1"/>
    <property type="molecule type" value="Genomic_DNA"/>
</dbReference>
<evidence type="ECO:0000259" key="4">
    <source>
        <dbReference type="SMART" id="SM00849"/>
    </source>
</evidence>
<evidence type="ECO:0000256" key="2">
    <source>
        <dbReference type="HAMAP-Rule" id="MF_00457"/>
    </source>
</evidence>
<evidence type="ECO:0000313" key="5">
    <source>
        <dbReference type="EMBL" id="PJK30937.1"/>
    </source>
</evidence>
<organism evidence="5 6">
    <name type="scientific">Minwuia thermotolerans</name>
    <dbReference type="NCBI Taxonomy" id="2056226"/>
    <lineage>
        <taxon>Bacteria</taxon>
        <taxon>Pseudomonadati</taxon>
        <taxon>Pseudomonadota</taxon>
        <taxon>Alphaproteobacteria</taxon>
        <taxon>Minwuiales</taxon>
        <taxon>Minwuiaceae</taxon>
        <taxon>Minwuia</taxon>
    </lineage>
</organism>
<dbReference type="OrthoDB" id="9789133at2"/>
<dbReference type="AlphaFoldDB" id="A0A2M9G5D9"/>
<comment type="caution">
    <text evidence="5">The sequence shown here is derived from an EMBL/GenBank/DDBJ whole genome shotgun (WGS) entry which is preliminary data.</text>
</comment>
<dbReference type="SMART" id="SM00849">
    <property type="entry name" value="Lactamase_B"/>
    <property type="match status" value="1"/>
</dbReference>
<gene>
    <name evidence="5" type="ORF">CVT23_03480</name>
</gene>
<feature type="domain" description="Metallo-beta-lactamase" evidence="4">
    <location>
        <begin position="33"/>
        <end position="231"/>
    </location>
</feature>
<dbReference type="InterPro" id="IPR022877">
    <property type="entry name" value="UPF0173"/>
</dbReference>
<dbReference type="CDD" id="cd06262">
    <property type="entry name" value="metallo-hydrolase-like_MBL-fold"/>
    <property type="match status" value="1"/>
</dbReference>
<dbReference type="Gene3D" id="3.60.15.10">
    <property type="entry name" value="Ribonuclease Z/Hydroxyacylglutathione hydrolase-like"/>
    <property type="match status" value="1"/>
</dbReference>
<dbReference type="InterPro" id="IPR001279">
    <property type="entry name" value="Metallo-B-lactamas"/>
</dbReference>
<dbReference type="NCBIfam" id="NF001911">
    <property type="entry name" value="PRK00685.1"/>
    <property type="match status" value="1"/>
</dbReference>
<accession>A0A2M9G5D9</accession>
<protein>
    <recommendedName>
        <fullName evidence="2">UPF0173 metal-dependent hydrolase CVT23_03480</fullName>
    </recommendedName>
</protein>
<dbReference type="InterPro" id="IPR050114">
    <property type="entry name" value="UPF0173_UPF0282_UlaG_hydrolase"/>
</dbReference>
<dbReference type="Proteomes" id="UP000229498">
    <property type="component" value="Unassembled WGS sequence"/>
</dbReference>
<evidence type="ECO:0000313" key="6">
    <source>
        <dbReference type="Proteomes" id="UP000229498"/>
    </source>
</evidence>